<dbReference type="GO" id="GO:0006281">
    <property type="term" value="P:DNA repair"/>
    <property type="evidence" value="ECO:0007669"/>
    <property type="project" value="UniProtKB-KW"/>
</dbReference>
<evidence type="ECO:0000313" key="11">
    <source>
        <dbReference type="EMBL" id="CAB4670126.1"/>
    </source>
</evidence>
<dbReference type="PROSITE" id="PS00374">
    <property type="entry name" value="MGMT"/>
    <property type="match status" value="1"/>
</dbReference>
<dbReference type="InterPro" id="IPR036217">
    <property type="entry name" value="MethylDNA_cys_MeTrfase_DNAb"/>
</dbReference>
<evidence type="ECO:0000256" key="7">
    <source>
        <dbReference type="ARBA" id="ARBA00023204"/>
    </source>
</evidence>
<dbReference type="GO" id="GO:0032259">
    <property type="term" value="P:methylation"/>
    <property type="evidence" value="ECO:0007669"/>
    <property type="project" value="UniProtKB-KW"/>
</dbReference>
<evidence type="ECO:0000313" key="10">
    <source>
        <dbReference type="EMBL" id="CAB4634653.1"/>
    </source>
</evidence>
<evidence type="ECO:0000256" key="2">
    <source>
        <dbReference type="ARBA" id="ARBA00008711"/>
    </source>
</evidence>
<keyword evidence="7" id="KW-0234">DNA repair</keyword>
<evidence type="ECO:0000259" key="9">
    <source>
        <dbReference type="Pfam" id="PF01035"/>
    </source>
</evidence>
<dbReference type="FunFam" id="1.10.10.10:FF:000214">
    <property type="entry name" value="Methylated-DNA--protein-cysteine methyltransferase"/>
    <property type="match status" value="1"/>
</dbReference>
<dbReference type="AlphaFoldDB" id="A0A6J7FMR0"/>
<comment type="similarity">
    <text evidence="2">Belongs to the MGMT family.</text>
</comment>
<dbReference type="EMBL" id="CAFBMO010000002">
    <property type="protein sequence ID" value="CAB4894110.1"/>
    <property type="molecule type" value="Genomic_DNA"/>
</dbReference>
<dbReference type="InterPro" id="IPR036388">
    <property type="entry name" value="WH-like_DNA-bd_sf"/>
</dbReference>
<dbReference type="InterPro" id="IPR001497">
    <property type="entry name" value="MethylDNA_cys_MeTrfase_AS"/>
</dbReference>
<dbReference type="Pfam" id="PF01035">
    <property type="entry name" value="DNA_binding_1"/>
    <property type="match status" value="1"/>
</dbReference>
<dbReference type="NCBIfam" id="TIGR00589">
    <property type="entry name" value="ogt"/>
    <property type="match status" value="1"/>
</dbReference>
<evidence type="ECO:0000313" key="12">
    <source>
        <dbReference type="EMBL" id="CAB4894110.1"/>
    </source>
</evidence>
<evidence type="ECO:0000256" key="8">
    <source>
        <dbReference type="ARBA" id="ARBA00049348"/>
    </source>
</evidence>
<gene>
    <name evidence="10" type="ORF">UFOPK1908_01680</name>
    <name evidence="11" type="ORF">UFOPK2282_01031</name>
    <name evidence="12" type="ORF">UFOPK3576_00086</name>
</gene>
<dbReference type="EMBL" id="CAEZWR010000120">
    <property type="protein sequence ID" value="CAB4670126.1"/>
    <property type="molecule type" value="Genomic_DNA"/>
</dbReference>
<dbReference type="CDD" id="cd06445">
    <property type="entry name" value="ATase"/>
    <property type="match status" value="1"/>
</dbReference>
<keyword evidence="5" id="KW-0808">Transferase</keyword>
<evidence type="ECO:0000256" key="4">
    <source>
        <dbReference type="ARBA" id="ARBA00022603"/>
    </source>
</evidence>
<evidence type="ECO:0000256" key="3">
    <source>
        <dbReference type="ARBA" id="ARBA00011918"/>
    </source>
</evidence>
<organism evidence="12">
    <name type="scientific">freshwater metagenome</name>
    <dbReference type="NCBI Taxonomy" id="449393"/>
    <lineage>
        <taxon>unclassified sequences</taxon>
        <taxon>metagenomes</taxon>
        <taxon>ecological metagenomes</taxon>
    </lineage>
</organism>
<feature type="domain" description="Methylated-DNA-[protein]-cysteine S-methyltransferase DNA binding" evidence="9">
    <location>
        <begin position="67"/>
        <end position="145"/>
    </location>
</feature>
<dbReference type="SUPFAM" id="SSF46767">
    <property type="entry name" value="Methylated DNA-protein cysteine methyltransferase, C-terminal domain"/>
    <property type="match status" value="1"/>
</dbReference>
<dbReference type="GO" id="GO:0003908">
    <property type="term" value="F:methylated-DNA-[protein]-cysteine S-methyltransferase activity"/>
    <property type="evidence" value="ECO:0007669"/>
    <property type="project" value="UniProtKB-EC"/>
</dbReference>
<dbReference type="InterPro" id="IPR014048">
    <property type="entry name" value="MethylDNA_cys_MeTrfase_DNA-bd"/>
</dbReference>
<dbReference type="PANTHER" id="PTHR10815">
    <property type="entry name" value="METHYLATED-DNA--PROTEIN-CYSTEINE METHYLTRANSFERASE"/>
    <property type="match status" value="1"/>
</dbReference>
<accession>A0A6J7FMR0</accession>
<comment type="catalytic activity">
    <reaction evidence="8">
        <text>a 6-O-methyl-2'-deoxyguanosine in DNA + L-cysteinyl-[protein] = S-methyl-L-cysteinyl-[protein] + a 2'-deoxyguanosine in DNA</text>
        <dbReference type="Rhea" id="RHEA:24000"/>
        <dbReference type="Rhea" id="RHEA-COMP:10131"/>
        <dbReference type="Rhea" id="RHEA-COMP:10132"/>
        <dbReference type="Rhea" id="RHEA-COMP:11367"/>
        <dbReference type="Rhea" id="RHEA-COMP:11368"/>
        <dbReference type="ChEBI" id="CHEBI:29950"/>
        <dbReference type="ChEBI" id="CHEBI:82612"/>
        <dbReference type="ChEBI" id="CHEBI:85445"/>
        <dbReference type="ChEBI" id="CHEBI:85448"/>
        <dbReference type="EC" id="2.1.1.63"/>
    </reaction>
</comment>
<dbReference type="PANTHER" id="PTHR10815:SF13">
    <property type="entry name" value="METHYLATED-DNA--PROTEIN-CYSTEINE METHYLTRANSFERASE"/>
    <property type="match status" value="1"/>
</dbReference>
<comment type="catalytic activity">
    <reaction evidence="1">
        <text>a 4-O-methyl-thymidine in DNA + L-cysteinyl-[protein] = a thymidine in DNA + S-methyl-L-cysteinyl-[protein]</text>
        <dbReference type="Rhea" id="RHEA:53428"/>
        <dbReference type="Rhea" id="RHEA-COMP:10131"/>
        <dbReference type="Rhea" id="RHEA-COMP:10132"/>
        <dbReference type="Rhea" id="RHEA-COMP:13555"/>
        <dbReference type="Rhea" id="RHEA-COMP:13556"/>
        <dbReference type="ChEBI" id="CHEBI:29950"/>
        <dbReference type="ChEBI" id="CHEBI:82612"/>
        <dbReference type="ChEBI" id="CHEBI:137386"/>
        <dbReference type="ChEBI" id="CHEBI:137387"/>
        <dbReference type="EC" id="2.1.1.63"/>
    </reaction>
</comment>
<sequence length="148" mass="15824">MQIETFEVFDRPFTVVVVDDVVVRGTFDRVAGAHDGIPVAISSVIHRYLAGEVDVLTTVAVQQPGSPFRQRVWESMREIPAGEVASYGELAMDAGSPGAARAAGTACGSNQIALFVPCHRIVASNGIGGYQFGLELKSNLLEFEAKSR</sequence>
<dbReference type="EMBL" id="CAEZVB010000158">
    <property type="protein sequence ID" value="CAB4634653.1"/>
    <property type="molecule type" value="Genomic_DNA"/>
</dbReference>
<protein>
    <recommendedName>
        <fullName evidence="3">methylated-DNA--[protein]-cysteine S-methyltransferase</fullName>
        <ecNumber evidence="3">2.1.1.63</ecNumber>
    </recommendedName>
</protein>
<evidence type="ECO:0000256" key="6">
    <source>
        <dbReference type="ARBA" id="ARBA00022763"/>
    </source>
</evidence>
<name>A0A6J7FMR0_9ZZZZ</name>
<keyword evidence="6" id="KW-0227">DNA damage</keyword>
<proteinExistence type="inferred from homology"/>
<reference evidence="12" key="1">
    <citation type="submission" date="2020-05" db="EMBL/GenBank/DDBJ databases">
        <authorList>
            <person name="Chiriac C."/>
            <person name="Salcher M."/>
            <person name="Ghai R."/>
            <person name="Kavagutti S V."/>
        </authorList>
    </citation>
    <scope>NUCLEOTIDE SEQUENCE</scope>
</reference>
<evidence type="ECO:0000256" key="1">
    <source>
        <dbReference type="ARBA" id="ARBA00001286"/>
    </source>
</evidence>
<evidence type="ECO:0000256" key="5">
    <source>
        <dbReference type="ARBA" id="ARBA00022679"/>
    </source>
</evidence>
<dbReference type="EC" id="2.1.1.63" evidence="3"/>
<keyword evidence="4" id="KW-0489">Methyltransferase</keyword>
<dbReference type="Gene3D" id="1.10.10.10">
    <property type="entry name" value="Winged helix-like DNA-binding domain superfamily/Winged helix DNA-binding domain"/>
    <property type="match status" value="1"/>
</dbReference>